<keyword evidence="3 9" id="KW-0223">Dioxygenase</keyword>
<feature type="compositionally biased region" description="Basic and acidic residues" evidence="6">
    <location>
        <begin position="8"/>
        <end position="22"/>
    </location>
</feature>
<dbReference type="AlphaFoldDB" id="A0A370FVB0"/>
<sequence length="334" mass="37653">MSQTILARAHESSEPSPVRESEGVIITPTGPVIGAEVRGIDLRDTLDGPTIEGLRQALLRHKVLFFHDQPLTDAEQVRFSRYFGQITPAHPIKNGLSEQPEIMENVKSLGPLRQNVLNEVEQQQLRANSRHFRSRGWHTDITFVANPTSISFLRGIETPAFGGDTAWVDLEALYESLSEPLRVFLDGLTAIHGRDDARIGFPHPPRQDGRYNGAFLAEHPLVRIHPETGRRSLFLSPGFIRYIPTLRPGESDTLLSFLIEELAGRIDLQARFHWTAHSLAVWDNRATAHWGPVDDPYFSNERIVRRTTVDPDLALGPDGFQSRQILGESFYAYR</sequence>
<keyword evidence="4" id="KW-0560">Oxidoreductase</keyword>
<feature type="region of interest" description="Disordered" evidence="6">
    <location>
        <begin position="1"/>
        <end position="22"/>
    </location>
</feature>
<evidence type="ECO:0000256" key="6">
    <source>
        <dbReference type="SAM" id="MobiDB-lite"/>
    </source>
</evidence>
<evidence type="ECO:0000256" key="1">
    <source>
        <dbReference type="ARBA" id="ARBA00005896"/>
    </source>
</evidence>
<evidence type="ECO:0000313" key="11">
    <source>
        <dbReference type="Proteomes" id="UP000562982"/>
    </source>
</evidence>
<keyword evidence="10" id="KW-1185">Reference proteome</keyword>
<keyword evidence="2" id="KW-0479">Metal-binding</keyword>
<evidence type="ECO:0000256" key="4">
    <source>
        <dbReference type="ARBA" id="ARBA00023002"/>
    </source>
</evidence>
<protein>
    <submittedName>
        <fullName evidence="9">Taurine dioxygenase</fullName>
    </submittedName>
</protein>
<evidence type="ECO:0000256" key="3">
    <source>
        <dbReference type="ARBA" id="ARBA00022964"/>
    </source>
</evidence>
<evidence type="ECO:0000259" key="7">
    <source>
        <dbReference type="Pfam" id="PF02668"/>
    </source>
</evidence>
<evidence type="ECO:0000256" key="2">
    <source>
        <dbReference type="ARBA" id="ARBA00022723"/>
    </source>
</evidence>
<evidence type="ECO:0000256" key="5">
    <source>
        <dbReference type="ARBA" id="ARBA00023004"/>
    </source>
</evidence>
<dbReference type="RefSeq" id="WP_114729304.1">
    <property type="nucleotide sequence ID" value="NZ_JABEQI010000012.1"/>
</dbReference>
<dbReference type="PANTHER" id="PTHR30468:SF1">
    <property type="entry name" value="ALPHA-KETOGLUTARATE-DEPENDENT SULFONATE DIOXYGENASE"/>
    <property type="match status" value="1"/>
</dbReference>
<dbReference type="EMBL" id="QQAW01000015">
    <property type="protein sequence ID" value="RDI34233.1"/>
    <property type="molecule type" value="Genomic_DNA"/>
</dbReference>
<dbReference type="InterPro" id="IPR003819">
    <property type="entry name" value="TauD/TfdA-like"/>
</dbReference>
<feature type="domain" description="TauD/TfdA-like" evidence="7">
    <location>
        <begin position="27"/>
        <end position="307"/>
    </location>
</feature>
<evidence type="ECO:0000313" key="10">
    <source>
        <dbReference type="Proteomes" id="UP000254958"/>
    </source>
</evidence>
<dbReference type="GO" id="GO:0046872">
    <property type="term" value="F:metal ion binding"/>
    <property type="evidence" value="ECO:0007669"/>
    <property type="project" value="UniProtKB-KW"/>
</dbReference>
<name>A0A370FVB0_GLULI</name>
<accession>A0A370FVB0</accession>
<reference evidence="8 11" key="2">
    <citation type="submission" date="2020-04" db="EMBL/GenBank/DDBJ databases">
        <title>Description of novel Gluconacetobacter.</title>
        <authorList>
            <person name="Sombolestani A."/>
        </authorList>
    </citation>
    <scope>NUCLEOTIDE SEQUENCE [LARGE SCALE GENOMIC DNA]</scope>
    <source>
        <strain evidence="8 11">LMG 1382</strain>
    </source>
</reference>
<dbReference type="InterPro" id="IPR051323">
    <property type="entry name" value="AtsK-like"/>
</dbReference>
<comment type="similarity">
    <text evidence="1">Belongs to the TfdA dioxygenase family.</text>
</comment>
<dbReference type="GO" id="GO:0016706">
    <property type="term" value="F:2-oxoglutarate-dependent dioxygenase activity"/>
    <property type="evidence" value="ECO:0007669"/>
    <property type="project" value="UniProtKB-ARBA"/>
</dbReference>
<evidence type="ECO:0000313" key="8">
    <source>
        <dbReference type="EMBL" id="MBB2187882.1"/>
    </source>
</evidence>
<organism evidence="9 10">
    <name type="scientific">Gluconacetobacter liquefaciens</name>
    <name type="common">Acetobacter liquefaciens</name>
    <dbReference type="NCBI Taxonomy" id="89584"/>
    <lineage>
        <taxon>Bacteria</taxon>
        <taxon>Pseudomonadati</taxon>
        <taxon>Pseudomonadota</taxon>
        <taxon>Alphaproteobacteria</taxon>
        <taxon>Acetobacterales</taxon>
        <taxon>Acetobacteraceae</taxon>
        <taxon>Gluconacetobacter</taxon>
    </lineage>
</organism>
<dbReference type="Proteomes" id="UP000562982">
    <property type="component" value="Unassembled WGS sequence"/>
</dbReference>
<dbReference type="Pfam" id="PF02668">
    <property type="entry name" value="TauD"/>
    <property type="match status" value="1"/>
</dbReference>
<comment type="caution">
    <text evidence="9">The sequence shown here is derived from an EMBL/GenBank/DDBJ whole genome shotgun (WGS) entry which is preliminary data.</text>
</comment>
<gene>
    <name evidence="9" type="ORF">C7453_11542</name>
    <name evidence="8" type="ORF">HLH32_16155</name>
</gene>
<keyword evidence="5" id="KW-0408">Iron</keyword>
<dbReference type="Proteomes" id="UP000254958">
    <property type="component" value="Unassembled WGS sequence"/>
</dbReference>
<dbReference type="SUPFAM" id="SSF51197">
    <property type="entry name" value="Clavaminate synthase-like"/>
    <property type="match status" value="1"/>
</dbReference>
<reference evidence="9 10" key="1">
    <citation type="submission" date="2018-07" db="EMBL/GenBank/DDBJ databases">
        <title>Genomic Encyclopedia of Type Strains, Phase IV (KMG-IV): sequencing the most valuable type-strain genomes for metagenomic binning, comparative biology and taxonomic classification.</title>
        <authorList>
            <person name="Goeker M."/>
        </authorList>
    </citation>
    <scope>NUCLEOTIDE SEQUENCE [LARGE SCALE GENOMIC DNA]</scope>
    <source>
        <strain evidence="9 10">DSM 5603</strain>
    </source>
</reference>
<dbReference type="Gene3D" id="3.60.130.10">
    <property type="entry name" value="Clavaminate synthase-like"/>
    <property type="match status" value="1"/>
</dbReference>
<proteinExistence type="inferred from homology"/>
<dbReference type="EMBL" id="JABEQI010000012">
    <property type="protein sequence ID" value="MBB2187882.1"/>
    <property type="molecule type" value="Genomic_DNA"/>
</dbReference>
<dbReference type="InterPro" id="IPR042098">
    <property type="entry name" value="TauD-like_sf"/>
</dbReference>
<dbReference type="PANTHER" id="PTHR30468">
    <property type="entry name" value="ALPHA-KETOGLUTARATE-DEPENDENT SULFONATE DIOXYGENASE"/>
    <property type="match status" value="1"/>
</dbReference>
<evidence type="ECO:0000313" key="9">
    <source>
        <dbReference type="EMBL" id="RDI34233.1"/>
    </source>
</evidence>
<dbReference type="GO" id="GO:0005737">
    <property type="term" value="C:cytoplasm"/>
    <property type="evidence" value="ECO:0007669"/>
    <property type="project" value="TreeGrafter"/>
</dbReference>